<proteinExistence type="predicted"/>
<reference evidence="1" key="1">
    <citation type="submission" date="2015-12" db="EMBL/GenBank/DDBJ databases">
        <title>Gene expression during late stages of embryo sac development: a critical building block for successful pollen-pistil interactions.</title>
        <authorList>
            <person name="Liu Y."/>
            <person name="Joly V."/>
            <person name="Sabar M."/>
            <person name="Matton D.P."/>
        </authorList>
    </citation>
    <scope>NUCLEOTIDE SEQUENCE</scope>
</reference>
<protein>
    <submittedName>
        <fullName evidence="1">Putative ovule protein</fullName>
    </submittedName>
</protein>
<evidence type="ECO:0000313" key="1">
    <source>
        <dbReference type="EMBL" id="JAP12443.1"/>
    </source>
</evidence>
<organism evidence="1">
    <name type="scientific">Solanum chacoense</name>
    <name type="common">Chaco potato</name>
    <dbReference type="NCBI Taxonomy" id="4108"/>
    <lineage>
        <taxon>Eukaryota</taxon>
        <taxon>Viridiplantae</taxon>
        <taxon>Streptophyta</taxon>
        <taxon>Embryophyta</taxon>
        <taxon>Tracheophyta</taxon>
        <taxon>Spermatophyta</taxon>
        <taxon>Magnoliopsida</taxon>
        <taxon>eudicotyledons</taxon>
        <taxon>Gunneridae</taxon>
        <taxon>Pentapetalae</taxon>
        <taxon>asterids</taxon>
        <taxon>lamiids</taxon>
        <taxon>Solanales</taxon>
        <taxon>Solanaceae</taxon>
        <taxon>Solanoideae</taxon>
        <taxon>Solaneae</taxon>
        <taxon>Solanum</taxon>
    </lineage>
</organism>
<accession>A0A0V0GZ26</accession>
<name>A0A0V0GZ26_SOLCH</name>
<dbReference type="AlphaFoldDB" id="A0A0V0GZ26"/>
<dbReference type="EMBL" id="GEDG01029591">
    <property type="protein sequence ID" value="JAP12443.1"/>
    <property type="molecule type" value="Transcribed_RNA"/>
</dbReference>
<sequence>MYRVRTRDFWFRVEDSKIIPPQPITGDVLLGKIYTNRIIVLLFNFQFHLNSSEKITFTKVEVLPKI</sequence>